<name>A0A0E9WV61_ANGAN</name>
<organism evidence="1">
    <name type="scientific">Anguilla anguilla</name>
    <name type="common">European freshwater eel</name>
    <name type="synonym">Muraena anguilla</name>
    <dbReference type="NCBI Taxonomy" id="7936"/>
    <lineage>
        <taxon>Eukaryota</taxon>
        <taxon>Metazoa</taxon>
        <taxon>Chordata</taxon>
        <taxon>Craniata</taxon>
        <taxon>Vertebrata</taxon>
        <taxon>Euteleostomi</taxon>
        <taxon>Actinopterygii</taxon>
        <taxon>Neopterygii</taxon>
        <taxon>Teleostei</taxon>
        <taxon>Anguilliformes</taxon>
        <taxon>Anguillidae</taxon>
        <taxon>Anguilla</taxon>
    </lineage>
</organism>
<sequence length="78" mass="8812">MLLVFGLNFLSDHHVFRLDCELGHSIGSWVCGGTCWDWVDGACQLKSTGSCTPMIINGILRQSQYRLVKHRFPPPFAF</sequence>
<protein>
    <submittedName>
        <fullName evidence="1">Uncharacterized protein</fullName>
    </submittedName>
</protein>
<reference evidence="1" key="2">
    <citation type="journal article" date="2015" name="Fish Shellfish Immunol.">
        <title>Early steps in the European eel (Anguilla anguilla)-Vibrio vulnificus interaction in the gills: Role of the RtxA13 toxin.</title>
        <authorList>
            <person name="Callol A."/>
            <person name="Pajuelo D."/>
            <person name="Ebbesson L."/>
            <person name="Teles M."/>
            <person name="MacKenzie S."/>
            <person name="Amaro C."/>
        </authorList>
    </citation>
    <scope>NUCLEOTIDE SEQUENCE</scope>
</reference>
<reference evidence="1" key="1">
    <citation type="submission" date="2014-11" db="EMBL/GenBank/DDBJ databases">
        <authorList>
            <person name="Amaro Gonzalez C."/>
        </authorList>
    </citation>
    <scope>NUCLEOTIDE SEQUENCE</scope>
</reference>
<dbReference type="AlphaFoldDB" id="A0A0E9WV61"/>
<evidence type="ECO:0000313" key="1">
    <source>
        <dbReference type="EMBL" id="JAH94267.1"/>
    </source>
</evidence>
<accession>A0A0E9WV61</accession>
<dbReference type="EMBL" id="GBXM01014310">
    <property type="protein sequence ID" value="JAH94267.1"/>
    <property type="molecule type" value="Transcribed_RNA"/>
</dbReference>
<proteinExistence type="predicted"/>